<evidence type="ECO:0000256" key="2">
    <source>
        <dbReference type="ARBA" id="ARBA00004698"/>
    </source>
</evidence>
<evidence type="ECO:0000259" key="16">
    <source>
        <dbReference type="Pfam" id="PF00535"/>
    </source>
</evidence>
<name>A0A367YW86_9ACTN</name>
<evidence type="ECO:0000256" key="7">
    <source>
        <dbReference type="ARBA" id="ARBA00022679"/>
    </source>
</evidence>
<comment type="caution">
    <text evidence="17">The sequence shown here is derived from an EMBL/GenBank/DDBJ whole genome shotgun (WGS) entry which is preliminary data.</text>
</comment>
<evidence type="ECO:0000256" key="10">
    <source>
        <dbReference type="ARBA" id="ARBA00040508"/>
    </source>
</evidence>
<keyword evidence="5" id="KW-1003">Cell membrane</keyword>
<keyword evidence="18" id="KW-1185">Reference proteome</keyword>
<evidence type="ECO:0000256" key="6">
    <source>
        <dbReference type="ARBA" id="ARBA00022676"/>
    </source>
</evidence>
<gene>
    <name evidence="17" type="ORF">DT076_12910</name>
</gene>
<evidence type="ECO:0000313" key="17">
    <source>
        <dbReference type="EMBL" id="RCK69221.1"/>
    </source>
</evidence>
<dbReference type="SUPFAM" id="SSF53448">
    <property type="entry name" value="Nucleotide-diphospho-sugar transferases"/>
    <property type="match status" value="1"/>
</dbReference>
<comment type="pathway">
    <text evidence="2">Glycan biosynthesis; hyaluronan biosynthesis.</text>
</comment>
<evidence type="ECO:0000256" key="9">
    <source>
        <dbReference type="ARBA" id="ARBA00037408"/>
    </source>
</evidence>
<dbReference type="EMBL" id="QOUI01000007">
    <property type="protein sequence ID" value="RCK69221.1"/>
    <property type="molecule type" value="Genomic_DNA"/>
</dbReference>
<keyword evidence="15" id="KW-0812">Transmembrane</keyword>
<protein>
    <recommendedName>
        <fullName evidence="10">Hyaluronan synthase</fullName>
        <ecNumber evidence="4">2.4.1.212</ecNumber>
    </recommendedName>
    <alternativeName>
        <fullName evidence="12">Hyaluronate synthase</fullName>
    </alternativeName>
    <alternativeName>
        <fullName evidence="11">Hyaluronic acid synthase</fullName>
    </alternativeName>
</protein>
<evidence type="ECO:0000256" key="13">
    <source>
        <dbReference type="ARBA" id="ARBA00047709"/>
    </source>
</evidence>
<organism evidence="17 18">
    <name type="scientific">Desertihabitans brevis</name>
    <dbReference type="NCBI Taxonomy" id="2268447"/>
    <lineage>
        <taxon>Bacteria</taxon>
        <taxon>Bacillati</taxon>
        <taxon>Actinomycetota</taxon>
        <taxon>Actinomycetes</taxon>
        <taxon>Propionibacteriales</taxon>
        <taxon>Propionibacteriaceae</taxon>
        <taxon>Desertihabitans</taxon>
    </lineage>
</organism>
<dbReference type="Gene3D" id="3.90.550.10">
    <property type="entry name" value="Spore Coat Polysaccharide Biosynthesis Protein SpsA, Chain A"/>
    <property type="match status" value="1"/>
</dbReference>
<dbReference type="GO" id="GO:0030213">
    <property type="term" value="P:hyaluronan biosynthetic process"/>
    <property type="evidence" value="ECO:0007669"/>
    <property type="project" value="TreeGrafter"/>
</dbReference>
<comment type="catalytic activity">
    <reaction evidence="14">
        <text>N-acetyl-beta-D-glucosaminyl-(1-&gt;4)-[hyaluronan](n) + UDP-alpha-D-glucuronate = [hyaluronan](n+1) + UDP + H(+)</text>
        <dbReference type="Rhea" id="RHEA:12528"/>
        <dbReference type="Rhea" id="RHEA-COMP:12585"/>
        <dbReference type="Rhea" id="RHEA-COMP:12587"/>
        <dbReference type="ChEBI" id="CHEBI:15378"/>
        <dbReference type="ChEBI" id="CHEBI:58052"/>
        <dbReference type="ChEBI" id="CHEBI:58223"/>
        <dbReference type="ChEBI" id="CHEBI:132153"/>
        <dbReference type="ChEBI" id="CHEBI:132154"/>
        <dbReference type="EC" id="2.4.1.212"/>
    </reaction>
</comment>
<dbReference type="InterPro" id="IPR029044">
    <property type="entry name" value="Nucleotide-diphossugar_trans"/>
</dbReference>
<dbReference type="PANTHER" id="PTHR22913:SF12">
    <property type="entry name" value="MANNURONAN SYNTHASE"/>
    <property type="match status" value="1"/>
</dbReference>
<dbReference type="AlphaFoldDB" id="A0A367YW86"/>
<evidence type="ECO:0000256" key="8">
    <source>
        <dbReference type="ARBA" id="ARBA00023136"/>
    </source>
</evidence>
<feature type="transmembrane region" description="Helical" evidence="15">
    <location>
        <begin position="358"/>
        <end position="377"/>
    </location>
</feature>
<dbReference type="Pfam" id="PF00535">
    <property type="entry name" value="Glycos_transf_2"/>
    <property type="match status" value="1"/>
</dbReference>
<dbReference type="GO" id="GO:0050501">
    <property type="term" value="F:hyaluronan synthase activity"/>
    <property type="evidence" value="ECO:0007669"/>
    <property type="project" value="UniProtKB-EC"/>
</dbReference>
<reference evidence="17 18" key="1">
    <citation type="submission" date="2018-07" db="EMBL/GenBank/DDBJ databases">
        <title>Desertimonas flava gen. nov. sp. nov.</title>
        <authorList>
            <person name="Liu S."/>
        </authorList>
    </citation>
    <scope>NUCLEOTIDE SEQUENCE [LARGE SCALE GENOMIC DNA]</scope>
    <source>
        <strain evidence="17 18">16Sb5-5</strain>
    </source>
</reference>
<feature type="transmembrane region" description="Helical" evidence="15">
    <location>
        <begin position="54"/>
        <end position="72"/>
    </location>
</feature>
<dbReference type="GO" id="GO:0005886">
    <property type="term" value="C:plasma membrane"/>
    <property type="evidence" value="ECO:0007669"/>
    <property type="project" value="UniProtKB-SubCell"/>
</dbReference>
<dbReference type="PANTHER" id="PTHR22913">
    <property type="entry name" value="HYALURONAN SYNTHASE"/>
    <property type="match status" value="1"/>
</dbReference>
<keyword evidence="7 17" id="KW-0808">Transferase</keyword>
<evidence type="ECO:0000256" key="3">
    <source>
        <dbReference type="ARBA" id="ARBA00006782"/>
    </source>
</evidence>
<feature type="transmembrane region" description="Helical" evidence="15">
    <location>
        <begin position="331"/>
        <end position="352"/>
    </location>
</feature>
<sequence>MSTARTATTAGAEGVGVRPGVTRVEAKPLLAVLLFAGLAGLTAVLVLRGSGLSLYGALLLPLLVLKLVLSLVSRPEHPDNALRVGVVVTVYNEDAELLRQCLDSLRDQNRRPHRVVVVDDASTDPGARELARSVPGVELLVHPENRGKREALATGFRALEGTVDVYACIDSDARLEPQSLREGMRPFSNPRTEAVTGMVIPSNHDRNLLTRLVDVRYVNAFLIERGAYSTLGSVLCVCGVLALYRADMVHRNLAGFLTQRFLGAPAVVGDDRHLTNRALLTGEAVLAVQAVAHTAVPENVSHYLRQQARWGRSFFRESLWSLRHHTPRRPAWWLSLLELAQWMVFTSMLAWVLVVHPLVNGGMVLLDYLFFVAAMSLVRSVRYFDVVRPDQRLRSRLLTFAVTPLFGLLNLFVMIPMRVWSLATLRRSAWGTRSRIEVTAEPVPAVVRPAEAPLPRRAPAAVPMP</sequence>
<evidence type="ECO:0000256" key="11">
    <source>
        <dbReference type="ARBA" id="ARBA00042148"/>
    </source>
</evidence>
<evidence type="ECO:0000256" key="14">
    <source>
        <dbReference type="ARBA" id="ARBA00048168"/>
    </source>
</evidence>
<dbReference type="GO" id="GO:0085029">
    <property type="term" value="P:extracellular matrix assembly"/>
    <property type="evidence" value="ECO:0007669"/>
    <property type="project" value="TreeGrafter"/>
</dbReference>
<keyword evidence="8 15" id="KW-0472">Membrane</keyword>
<dbReference type="EC" id="2.4.1.212" evidence="4"/>
<comment type="function">
    <text evidence="9">Glycosaminoglycan synthesis. The hyaluronic acid capsule is involved in the pathogenicity of group A Streptococci; it may be the major virulence determinant.</text>
</comment>
<accession>A0A367YW86</accession>
<keyword evidence="6" id="KW-0328">Glycosyltransferase</keyword>
<feature type="transmembrane region" description="Helical" evidence="15">
    <location>
        <begin position="29"/>
        <end position="47"/>
    </location>
</feature>
<evidence type="ECO:0000256" key="12">
    <source>
        <dbReference type="ARBA" id="ARBA00043237"/>
    </source>
</evidence>
<feature type="transmembrane region" description="Helical" evidence="15">
    <location>
        <begin position="397"/>
        <end position="417"/>
    </location>
</feature>
<dbReference type="RefSeq" id="WP_114127077.1">
    <property type="nucleotide sequence ID" value="NZ_QOUI01000007.1"/>
</dbReference>
<proteinExistence type="inferred from homology"/>
<evidence type="ECO:0000313" key="18">
    <source>
        <dbReference type="Proteomes" id="UP000252770"/>
    </source>
</evidence>
<comment type="catalytic activity">
    <reaction evidence="13">
        <text>[hyaluronan](n) + UDP-N-acetyl-alpha-D-glucosamine = N-acetyl-beta-D-glucosaminyl-(1-&gt;4)-[hyaluronan](n) + UDP + H(+)</text>
        <dbReference type="Rhea" id="RHEA:20465"/>
        <dbReference type="Rhea" id="RHEA-COMP:12583"/>
        <dbReference type="Rhea" id="RHEA-COMP:12585"/>
        <dbReference type="ChEBI" id="CHEBI:15378"/>
        <dbReference type="ChEBI" id="CHEBI:57705"/>
        <dbReference type="ChEBI" id="CHEBI:58223"/>
        <dbReference type="ChEBI" id="CHEBI:132153"/>
        <dbReference type="ChEBI" id="CHEBI:132154"/>
        <dbReference type="EC" id="2.4.1.212"/>
    </reaction>
</comment>
<feature type="domain" description="Glycosyltransferase 2-like" evidence="16">
    <location>
        <begin position="86"/>
        <end position="249"/>
    </location>
</feature>
<keyword evidence="15" id="KW-1133">Transmembrane helix</keyword>
<evidence type="ECO:0000256" key="1">
    <source>
        <dbReference type="ARBA" id="ARBA00004236"/>
    </source>
</evidence>
<dbReference type="Proteomes" id="UP000252770">
    <property type="component" value="Unassembled WGS sequence"/>
</dbReference>
<evidence type="ECO:0000256" key="5">
    <source>
        <dbReference type="ARBA" id="ARBA00022475"/>
    </source>
</evidence>
<dbReference type="InterPro" id="IPR001173">
    <property type="entry name" value="Glyco_trans_2-like"/>
</dbReference>
<evidence type="ECO:0000256" key="4">
    <source>
        <dbReference type="ARBA" id="ARBA00012207"/>
    </source>
</evidence>
<comment type="subcellular location">
    <subcellularLocation>
        <location evidence="1">Cell membrane</location>
    </subcellularLocation>
</comment>
<comment type="similarity">
    <text evidence="3">Belongs to the NodC/HAS family.</text>
</comment>
<evidence type="ECO:0000256" key="15">
    <source>
        <dbReference type="SAM" id="Phobius"/>
    </source>
</evidence>